<dbReference type="Pfam" id="PF18271">
    <property type="entry name" value="GH131_N"/>
    <property type="match status" value="1"/>
</dbReference>
<dbReference type="InterPro" id="IPR041524">
    <property type="entry name" value="GH131_N"/>
</dbReference>
<feature type="signal peptide" evidence="1">
    <location>
        <begin position="1"/>
        <end position="18"/>
    </location>
</feature>
<organism evidence="3 4">
    <name type="scientific">Pholiota conissans</name>
    <dbReference type="NCBI Taxonomy" id="109636"/>
    <lineage>
        <taxon>Eukaryota</taxon>
        <taxon>Fungi</taxon>
        <taxon>Dikarya</taxon>
        <taxon>Basidiomycota</taxon>
        <taxon>Agaricomycotina</taxon>
        <taxon>Agaricomycetes</taxon>
        <taxon>Agaricomycetidae</taxon>
        <taxon>Agaricales</taxon>
        <taxon>Agaricineae</taxon>
        <taxon>Strophariaceae</taxon>
        <taxon>Pholiota</taxon>
    </lineage>
</organism>
<dbReference type="EMBL" id="MU155240">
    <property type="protein sequence ID" value="KAF9478220.1"/>
    <property type="molecule type" value="Genomic_DNA"/>
</dbReference>
<keyword evidence="1" id="KW-0732">Signal</keyword>
<evidence type="ECO:0000313" key="3">
    <source>
        <dbReference type="EMBL" id="KAF9478220.1"/>
    </source>
</evidence>
<dbReference type="PANTHER" id="PTHR34612:SF2">
    <property type="entry name" value="GLYCOSIDE HYDROLASE 131 CATALYTIC N-TERMINAL DOMAIN-CONTAINING PROTEIN"/>
    <property type="match status" value="1"/>
</dbReference>
<accession>A0A9P5Z1U4</accession>
<name>A0A9P5Z1U4_9AGAR</name>
<dbReference type="OrthoDB" id="5283326at2759"/>
<feature type="chain" id="PRO_5040502322" description="Glycoside hydrolase 131 catalytic N-terminal domain-containing protein" evidence="1">
    <location>
        <begin position="19"/>
        <end position="324"/>
    </location>
</feature>
<keyword evidence="4" id="KW-1185">Reference proteome</keyword>
<evidence type="ECO:0000256" key="1">
    <source>
        <dbReference type="SAM" id="SignalP"/>
    </source>
</evidence>
<evidence type="ECO:0000259" key="2">
    <source>
        <dbReference type="Pfam" id="PF18271"/>
    </source>
</evidence>
<gene>
    <name evidence="3" type="ORF">BDN70DRAFT_63133</name>
</gene>
<dbReference type="Gene3D" id="2.60.120.1160">
    <property type="match status" value="1"/>
</dbReference>
<protein>
    <recommendedName>
        <fullName evidence="2">Glycoside hydrolase 131 catalytic N-terminal domain-containing protein</fullName>
    </recommendedName>
</protein>
<reference evidence="3" key="1">
    <citation type="submission" date="2020-11" db="EMBL/GenBank/DDBJ databases">
        <authorList>
            <consortium name="DOE Joint Genome Institute"/>
            <person name="Ahrendt S."/>
            <person name="Riley R."/>
            <person name="Andreopoulos W."/>
            <person name="Labutti K."/>
            <person name="Pangilinan J."/>
            <person name="Ruiz-Duenas F.J."/>
            <person name="Barrasa J.M."/>
            <person name="Sanchez-Garcia M."/>
            <person name="Camarero S."/>
            <person name="Miyauchi S."/>
            <person name="Serrano A."/>
            <person name="Linde D."/>
            <person name="Babiker R."/>
            <person name="Drula E."/>
            <person name="Ayuso-Fernandez I."/>
            <person name="Pacheco R."/>
            <person name="Padilla G."/>
            <person name="Ferreira P."/>
            <person name="Barriuso J."/>
            <person name="Kellner H."/>
            <person name="Castanera R."/>
            <person name="Alfaro M."/>
            <person name="Ramirez L."/>
            <person name="Pisabarro A.G."/>
            <person name="Kuo A."/>
            <person name="Tritt A."/>
            <person name="Lipzen A."/>
            <person name="He G."/>
            <person name="Yan M."/>
            <person name="Ng V."/>
            <person name="Cullen D."/>
            <person name="Martin F."/>
            <person name="Rosso M.-N."/>
            <person name="Henrissat B."/>
            <person name="Hibbett D."/>
            <person name="Martinez A.T."/>
            <person name="Grigoriev I.V."/>
        </authorList>
    </citation>
    <scope>NUCLEOTIDE SEQUENCE</scope>
    <source>
        <strain evidence="3">CIRM-BRFM 674</strain>
    </source>
</reference>
<evidence type="ECO:0000313" key="4">
    <source>
        <dbReference type="Proteomes" id="UP000807469"/>
    </source>
</evidence>
<dbReference type="PANTHER" id="PTHR34612">
    <property type="entry name" value="GH131_N DOMAIN-CONTAINING PROTEIN"/>
    <property type="match status" value="1"/>
</dbReference>
<dbReference type="AlphaFoldDB" id="A0A9P5Z1U4"/>
<comment type="caution">
    <text evidence="3">The sequence shown here is derived from an EMBL/GenBank/DDBJ whole genome shotgun (WGS) entry which is preliminary data.</text>
</comment>
<dbReference type="Proteomes" id="UP000807469">
    <property type="component" value="Unassembled WGS sequence"/>
</dbReference>
<sequence length="324" mass="34815">MVYLSILSALLYVISALATPVIFDGRAPFSYTESGLNNSIDPYLTVVKGSENASHYTALLGHSVLPTPLWNRRISPLLPGLTIPNEQVVAVSIDNSSVFLPGGTNPQFGFRRTDIIAQKGGSAANPHLVIPLIETGVTVFRFSIKSDPARPLNYTHEYQIVFIEPNDGSHVFGIQLGSPFTNPTGVLPALKAHSFKGLDHALDVLFLTPFTTGDWHNFAVQVDWTNRTLAILYSKNGNALKAVTKAVPNLTTAAGSTGQGDFHFGVLKLPLVNPADTPANQGDVVHHGIQEGTTERLLYSGVFVEGVKNDISVGGEHTIHEISS</sequence>
<proteinExistence type="predicted"/>
<feature type="domain" description="Glycoside hydrolase 131 catalytic N-terminal" evidence="2">
    <location>
        <begin position="21"/>
        <end position="306"/>
    </location>
</feature>